<accession>B4CWI9</accession>
<keyword evidence="4" id="KW-0408">Iron</keyword>
<dbReference type="AlphaFoldDB" id="B4CWI9"/>
<evidence type="ECO:0000256" key="2">
    <source>
        <dbReference type="ARBA" id="ARBA00022691"/>
    </source>
</evidence>
<evidence type="ECO:0000256" key="5">
    <source>
        <dbReference type="ARBA" id="ARBA00023014"/>
    </source>
</evidence>
<keyword evidence="2" id="KW-0949">S-adenosyl-L-methionine</keyword>
<evidence type="ECO:0000259" key="7">
    <source>
        <dbReference type="Pfam" id="PF13282"/>
    </source>
</evidence>
<dbReference type="Proteomes" id="UP000005824">
    <property type="component" value="Unassembled WGS sequence"/>
</dbReference>
<dbReference type="Gene3D" id="3.30.750.200">
    <property type="match status" value="1"/>
</dbReference>
<evidence type="ECO:0000256" key="4">
    <source>
        <dbReference type="ARBA" id="ARBA00023004"/>
    </source>
</evidence>
<dbReference type="eggNOG" id="COG1032">
    <property type="taxonomic scope" value="Bacteria"/>
</dbReference>
<feature type="domain" description="DUF4070" evidence="7">
    <location>
        <begin position="42"/>
        <end position="119"/>
    </location>
</feature>
<evidence type="ECO:0000256" key="1">
    <source>
        <dbReference type="ARBA" id="ARBA00001966"/>
    </source>
</evidence>
<sequence>MGCFILGLDGDTPEVFDEVLRFVRQSGLYEVQVTFLTPFPGTPLYHRLKAEGRILRDRAWDLCTLFDINLQPRQMSVAELQSGFMGLVKELYSAEETATRRRNFKRRYRTQRRQTPRSELATAA</sequence>
<dbReference type="PANTHER" id="PTHR43409">
    <property type="entry name" value="ANAEROBIC MAGNESIUM-PROTOPORPHYRIN IX MONOMETHYL ESTER CYCLASE-RELATED"/>
    <property type="match status" value="1"/>
</dbReference>
<feature type="compositionally biased region" description="Basic residues" evidence="6">
    <location>
        <begin position="102"/>
        <end position="115"/>
    </location>
</feature>
<dbReference type="GO" id="GO:0005829">
    <property type="term" value="C:cytosol"/>
    <property type="evidence" value="ECO:0007669"/>
    <property type="project" value="TreeGrafter"/>
</dbReference>
<gene>
    <name evidence="8" type="ORF">CfE428DRAFT_1026</name>
</gene>
<protein>
    <recommendedName>
        <fullName evidence="7">DUF4070 domain-containing protein</fullName>
    </recommendedName>
</protein>
<dbReference type="GO" id="GO:0046872">
    <property type="term" value="F:metal ion binding"/>
    <property type="evidence" value="ECO:0007669"/>
    <property type="project" value="UniProtKB-KW"/>
</dbReference>
<comment type="cofactor">
    <cofactor evidence="1">
        <name>[4Fe-4S] cluster</name>
        <dbReference type="ChEBI" id="CHEBI:49883"/>
    </cofactor>
</comment>
<keyword evidence="5" id="KW-0411">Iron-sulfur</keyword>
<evidence type="ECO:0000313" key="8">
    <source>
        <dbReference type="EMBL" id="EDY21781.1"/>
    </source>
</evidence>
<dbReference type="InterPro" id="IPR051198">
    <property type="entry name" value="BchE-like"/>
</dbReference>
<comment type="caution">
    <text evidence="8">The sequence shown here is derived from an EMBL/GenBank/DDBJ whole genome shotgun (WGS) entry which is preliminary data.</text>
</comment>
<keyword evidence="9" id="KW-1185">Reference proteome</keyword>
<dbReference type="InParanoid" id="B4CWI9"/>
<feature type="region of interest" description="Disordered" evidence="6">
    <location>
        <begin position="102"/>
        <end position="124"/>
    </location>
</feature>
<dbReference type="InterPro" id="IPR025274">
    <property type="entry name" value="DUF4070"/>
</dbReference>
<reference evidence="8 9" key="1">
    <citation type="journal article" date="2011" name="J. Bacteriol.">
        <title>Genome sequence of Chthoniobacter flavus Ellin428, an aerobic heterotrophic soil bacterium.</title>
        <authorList>
            <person name="Kant R."/>
            <person name="van Passel M.W."/>
            <person name="Palva A."/>
            <person name="Lucas S."/>
            <person name="Lapidus A."/>
            <person name="Glavina Del Rio T."/>
            <person name="Dalin E."/>
            <person name="Tice H."/>
            <person name="Bruce D."/>
            <person name="Goodwin L."/>
            <person name="Pitluck S."/>
            <person name="Larimer F.W."/>
            <person name="Land M.L."/>
            <person name="Hauser L."/>
            <person name="Sangwan P."/>
            <person name="de Vos W.M."/>
            <person name="Janssen P.H."/>
            <person name="Smidt H."/>
        </authorList>
    </citation>
    <scope>NUCLEOTIDE SEQUENCE [LARGE SCALE GENOMIC DNA]</scope>
    <source>
        <strain evidence="8 9">Ellin428</strain>
    </source>
</reference>
<evidence type="ECO:0000256" key="3">
    <source>
        <dbReference type="ARBA" id="ARBA00022723"/>
    </source>
</evidence>
<organism evidence="8 9">
    <name type="scientific">Chthoniobacter flavus Ellin428</name>
    <dbReference type="NCBI Taxonomy" id="497964"/>
    <lineage>
        <taxon>Bacteria</taxon>
        <taxon>Pseudomonadati</taxon>
        <taxon>Verrucomicrobiota</taxon>
        <taxon>Spartobacteria</taxon>
        <taxon>Chthoniobacterales</taxon>
        <taxon>Chthoniobacteraceae</taxon>
        <taxon>Chthoniobacter</taxon>
    </lineage>
</organism>
<name>B4CWI9_9BACT</name>
<dbReference type="STRING" id="497964.CfE428DRAFT_1026"/>
<evidence type="ECO:0000256" key="6">
    <source>
        <dbReference type="SAM" id="MobiDB-lite"/>
    </source>
</evidence>
<evidence type="ECO:0000313" key="9">
    <source>
        <dbReference type="Proteomes" id="UP000005824"/>
    </source>
</evidence>
<dbReference type="GO" id="GO:0051536">
    <property type="term" value="F:iron-sulfur cluster binding"/>
    <property type="evidence" value="ECO:0007669"/>
    <property type="project" value="UniProtKB-KW"/>
</dbReference>
<dbReference type="RefSeq" id="WP_006978353.1">
    <property type="nucleotide sequence ID" value="NZ_ABVL01000002.1"/>
</dbReference>
<keyword evidence="3" id="KW-0479">Metal-binding</keyword>
<proteinExistence type="predicted"/>
<dbReference type="PANTHER" id="PTHR43409:SF7">
    <property type="entry name" value="BLL1977 PROTEIN"/>
    <property type="match status" value="1"/>
</dbReference>
<dbReference type="Pfam" id="PF13282">
    <property type="entry name" value="DUF4070"/>
    <property type="match status" value="1"/>
</dbReference>
<dbReference type="SUPFAM" id="SSF102114">
    <property type="entry name" value="Radical SAM enzymes"/>
    <property type="match status" value="1"/>
</dbReference>
<dbReference type="InterPro" id="IPR058240">
    <property type="entry name" value="rSAM_sf"/>
</dbReference>
<dbReference type="EMBL" id="ABVL01000002">
    <property type="protein sequence ID" value="EDY21781.1"/>
    <property type="molecule type" value="Genomic_DNA"/>
</dbReference>